<reference evidence="7 8" key="1">
    <citation type="submission" date="2020-04" db="EMBL/GenBank/DDBJ databases">
        <title>Usitatibacter rugosus gen. nov., sp. nov. and Usitatibacter palustris sp. nov., novel members of Usitatibacteraceae fam. nov. within the order Nitrosomonadales isolated from soil.</title>
        <authorList>
            <person name="Huber K.J."/>
            <person name="Neumann-Schaal M."/>
            <person name="Geppert A."/>
            <person name="Luckner M."/>
            <person name="Wanner G."/>
            <person name="Overmann J."/>
        </authorList>
    </citation>
    <scope>NUCLEOTIDE SEQUENCE [LARGE SCALE GENOMIC DNA]</scope>
    <source>
        <strain evidence="7 8">0125_3</strain>
    </source>
</reference>
<dbReference type="InterPro" id="IPR011766">
    <property type="entry name" value="TPP_enzyme_TPP-bd"/>
</dbReference>
<dbReference type="GO" id="GO:0030976">
    <property type="term" value="F:thiamine pyrophosphate binding"/>
    <property type="evidence" value="ECO:0007669"/>
    <property type="project" value="InterPro"/>
</dbReference>
<gene>
    <name evidence="7" type="primary">alsS</name>
    <name evidence="7" type="ORF">DSM104443_02034</name>
</gene>
<dbReference type="InterPro" id="IPR012000">
    <property type="entry name" value="Thiamin_PyroP_enz_cen_dom"/>
</dbReference>
<organism evidence="7 8">
    <name type="scientific">Usitatibacter rugosus</name>
    <dbReference type="NCBI Taxonomy" id="2732067"/>
    <lineage>
        <taxon>Bacteria</taxon>
        <taxon>Pseudomonadati</taxon>
        <taxon>Pseudomonadota</taxon>
        <taxon>Betaproteobacteria</taxon>
        <taxon>Nitrosomonadales</taxon>
        <taxon>Usitatibacteraceae</taxon>
        <taxon>Usitatibacter</taxon>
    </lineage>
</organism>
<dbReference type="InterPro" id="IPR000399">
    <property type="entry name" value="TPP-bd_CS"/>
</dbReference>
<dbReference type="PANTHER" id="PTHR18968:SF129">
    <property type="entry name" value="ACETOLACTATE SYNTHASE"/>
    <property type="match status" value="1"/>
</dbReference>
<dbReference type="GO" id="GO:0050660">
    <property type="term" value="F:flavin adenine dinucleotide binding"/>
    <property type="evidence" value="ECO:0007669"/>
    <property type="project" value="TreeGrafter"/>
</dbReference>
<dbReference type="CDD" id="cd02010">
    <property type="entry name" value="TPP_ALS"/>
    <property type="match status" value="1"/>
</dbReference>
<dbReference type="CDD" id="cd07035">
    <property type="entry name" value="TPP_PYR_POX_like"/>
    <property type="match status" value="1"/>
</dbReference>
<evidence type="ECO:0000256" key="3">
    <source>
        <dbReference type="RuleBase" id="RU362132"/>
    </source>
</evidence>
<name>A0A6M4GWT5_9PROT</name>
<dbReference type="SUPFAM" id="SSF52467">
    <property type="entry name" value="DHS-like NAD/FAD-binding domain"/>
    <property type="match status" value="1"/>
</dbReference>
<dbReference type="Gene3D" id="3.40.50.1220">
    <property type="entry name" value="TPP-binding domain"/>
    <property type="match status" value="1"/>
</dbReference>
<dbReference type="EC" id="2.2.1.6" evidence="7"/>
<dbReference type="Gene3D" id="3.40.50.970">
    <property type="match status" value="2"/>
</dbReference>
<dbReference type="Pfam" id="PF02775">
    <property type="entry name" value="TPP_enzyme_C"/>
    <property type="match status" value="1"/>
</dbReference>
<dbReference type="RefSeq" id="WP_212757093.1">
    <property type="nucleotide sequence ID" value="NZ_CP053069.1"/>
</dbReference>
<evidence type="ECO:0000256" key="2">
    <source>
        <dbReference type="ARBA" id="ARBA00023052"/>
    </source>
</evidence>
<dbReference type="FunFam" id="3.40.50.970:FF:000007">
    <property type="entry name" value="Acetolactate synthase"/>
    <property type="match status" value="1"/>
</dbReference>
<dbReference type="InterPro" id="IPR012001">
    <property type="entry name" value="Thiamin_PyroP_enz_TPP-bd_dom"/>
</dbReference>
<feature type="domain" description="Thiamine pyrophosphate enzyme central" evidence="4">
    <location>
        <begin position="197"/>
        <end position="329"/>
    </location>
</feature>
<dbReference type="InterPro" id="IPR029061">
    <property type="entry name" value="THDP-binding"/>
</dbReference>
<proteinExistence type="inferred from homology"/>
<comment type="similarity">
    <text evidence="1 3">Belongs to the TPP enzyme family.</text>
</comment>
<dbReference type="NCBIfam" id="NF006378">
    <property type="entry name" value="PRK08617.1"/>
    <property type="match status" value="1"/>
</dbReference>
<dbReference type="Pfam" id="PF02776">
    <property type="entry name" value="TPP_enzyme_N"/>
    <property type="match status" value="1"/>
</dbReference>
<dbReference type="KEGG" id="uru:DSM104443_02034"/>
<accession>A0A6M4GWT5</accession>
<dbReference type="GO" id="GO:0009099">
    <property type="term" value="P:L-valine biosynthetic process"/>
    <property type="evidence" value="ECO:0007669"/>
    <property type="project" value="TreeGrafter"/>
</dbReference>
<dbReference type="NCBIfam" id="NF006187">
    <property type="entry name" value="PRK08322.1"/>
    <property type="match status" value="1"/>
</dbReference>
<dbReference type="Proteomes" id="UP000501534">
    <property type="component" value="Chromosome"/>
</dbReference>
<evidence type="ECO:0000259" key="5">
    <source>
        <dbReference type="Pfam" id="PF02775"/>
    </source>
</evidence>
<dbReference type="PANTHER" id="PTHR18968">
    <property type="entry name" value="THIAMINE PYROPHOSPHATE ENZYMES"/>
    <property type="match status" value="1"/>
</dbReference>
<evidence type="ECO:0000259" key="6">
    <source>
        <dbReference type="Pfam" id="PF02776"/>
    </source>
</evidence>
<dbReference type="Pfam" id="PF00205">
    <property type="entry name" value="TPP_enzyme_M"/>
    <property type="match status" value="1"/>
</dbReference>
<dbReference type="InterPro" id="IPR029035">
    <property type="entry name" value="DHS-like_NAD/FAD-binding_dom"/>
</dbReference>
<sequence>MPNDRPKQALTLSAAELLVKCLENEGVQYIFGIPGEENIDVMDALLGSSIKFVTCHHEQGAAFMADVYGRLTGRAGVCMSTLGPGATNLITGVADANMDRAPIVAIAGQGATTRLHKESHQILDLVNMFQPITKYSAQVVAPEIVPEVVRKAFKVAQTEKPGGAFIDFPENIAEMKVEKKPIPVQTAYTPVAPDAKIEYAAKLISSAKNPIILAGNGVIRQGAADSLVTFAQMLKIPVANTFMAKGVMPFTNELSLGTIGLKARDLPWFAFEKADVVICIGYDMVEYHPDMWNPGNDKTIIHIDASPAEVDANYIVAVGVLGDIGHALRGIALKAKPRTNLGFREIRETIVADRAEHSKDTEFPVKPQKIVWDVRECLGPEDIAISDVGAHKMWMSRMYRAERPNTCIISNGFAAMGIAVPGAIAAKLAYPDKKVIAVTGDAGFMMNSQEIETAMRMKTPIVILIWNDSEYGLITWHQLRHFGRPAYIDFKNPDFVKYAESFGAKGYRIEKTEDLVPTIKKAFADNTVVIIDCPVDYRENMKLTERLKKLGEGKP</sequence>
<feature type="domain" description="Thiamine pyrophosphate enzyme N-terminal TPP-binding" evidence="6">
    <location>
        <begin position="14"/>
        <end position="127"/>
    </location>
</feature>
<dbReference type="GO" id="GO:0003984">
    <property type="term" value="F:acetolactate synthase activity"/>
    <property type="evidence" value="ECO:0007669"/>
    <property type="project" value="UniProtKB-EC"/>
</dbReference>
<keyword evidence="2 3" id="KW-0786">Thiamine pyrophosphate</keyword>
<dbReference type="GO" id="GO:0000287">
    <property type="term" value="F:magnesium ion binding"/>
    <property type="evidence" value="ECO:0007669"/>
    <property type="project" value="InterPro"/>
</dbReference>
<feature type="domain" description="Thiamine pyrophosphate enzyme TPP-binding" evidence="5">
    <location>
        <begin position="387"/>
        <end position="533"/>
    </location>
</feature>
<evidence type="ECO:0000259" key="4">
    <source>
        <dbReference type="Pfam" id="PF00205"/>
    </source>
</evidence>
<keyword evidence="7" id="KW-0808">Transferase</keyword>
<evidence type="ECO:0000313" key="8">
    <source>
        <dbReference type="Proteomes" id="UP000501534"/>
    </source>
</evidence>
<evidence type="ECO:0000256" key="1">
    <source>
        <dbReference type="ARBA" id="ARBA00007812"/>
    </source>
</evidence>
<dbReference type="EMBL" id="CP053069">
    <property type="protein sequence ID" value="QJR10964.1"/>
    <property type="molecule type" value="Genomic_DNA"/>
</dbReference>
<dbReference type="InterPro" id="IPR045229">
    <property type="entry name" value="TPP_enz"/>
</dbReference>
<dbReference type="AlphaFoldDB" id="A0A6M4GWT5"/>
<protein>
    <submittedName>
        <fullName evidence="7">Acetolactate synthase</fullName>
        <ecNumber evidence="7">2.2.1.6</ecNumber>
    </submittedName>
</protein>
<dbReference type="GO" id="GO:0005948">
    <property type="term" value="C:acetolactate synthase complex"/>
    <property type="evidence" value="ECO:0007669"/>
    <property type="project" value="TreeGrafter"/>
</dbReference>
<dbReference type="GO" id="GO:0009097">
    <property type="term" value="P:isoleucine biosynthetic process"/>
    <property type="evidence" value="ECO:0007669"/>
    <property type="project" value="TreeGrafter"/>
</dbReference>
<evidence type="ECO:0000313" key="7">
    <source>
        <dbReference type="EMBL" id="QJR10964.1"/>
    </source>
</evidence>
<dbReference type="SUPFAM" id="SSF52518">
    <property type="entry name" value="Thiamin diphosphate-binding fold (THDP-binding)"/>
    <property type="match status" value="2"/>
</dbReference>
<dbReference type="PROSITE" id="PS00187">
    <property type="entry name" value="TPP_ENZYMES"/>
    <property type="match status" value="1"/>
</dbReference>
<keyword evidence="8" id="KW-1185">Reference proteome</keyword>